<dbReference type="InterPro" id="IPR012340">
    <property type="entry name" value="NA-bd_OB-fold"/>
</dbReference>
<dbReference type="GO" id="GO:0022627">
    <property type="term" value="C:cytosolic small ribosomal subunit"/>
    <property type="evidence" value="ECO:0007669"/>
    <property type="project" value="TreeGrafter"/>
</dbReference>
<gene>
    <name evidence="4" type="ORF">A2264_02985</name>
</gene>
<dbReference type="Gene3D" id="2.40.50.140">
    <property type="entry name" value="Nucleic acid-binding proteins"/>
    <property type="match status" value="1"/>
</dbReference>
<name>A0A1F4VYG6_UNCKA</name>
<evidence type="ECO:0000313" key="4">
    <source>
        <dbReference type="EMBL" id="OGC62226.1"/>
    </source>
</evidence>
<keyword evidence="2 4" id="KW-0689">Ribosomal protein</keyword>
<evidence type="ECO:0000256" key="2">
    <source>
        <dbReference type="ARBA" id="ARBA00022980"/>
    </source>
</evidence>
<dbReference type="Pfam" id="PF00366">
    <property type="entry name" value="Ribosomal_S17"/>
    <property type="match status" value="1"/>
</dbReference>
<comment type="caution">
    <text evidence="4">The sequence shown here is derived from an EMBL/GenBank/DDBJ whole genome shotgun (WGS) entry which is preliminary data.</text>
</comment>
<dbReference type="PANTHER" id="PTHR10744:SF1">
    <property type="entry name" value="SMALL RIBOSOMAL SUBUNIT PROTEIN US17M"/>
    <property type="match status" value="1"/>
</dbReference>
<comment type="similarity">
    <text evidence="1">Belongs to the universal ribosomal protein uS17 family.</text>
</comment>
<evidence type="ECO:0000256" key="1">
    <source>
        <dbReference type="ARBA" id="ARBA00010254"/>
    </source>
</evidence>
<dbReference type="GO" id="GO:0006412">
    <property type="term" value="P:translation"/>
    <property type="evidence" value="ECO:0007669"/>
    <property type="project" value="InterPro"/>
</dbReference>
<dbReference type="Proteomes" id="UP000176614">
    <property type="component" value="Unassembled WGS sequence"/>
</dbReference>
<proteinExistence type="inferred from homology"/>
<sequence>MAKRRLKGQIVSNKMNKTVVVAVLLFKQHPIYKKTLKNTRRFKARVTEPMEIGKEVIIEECAPLSKEVSWKVVEE</sequence>
<dbReference type="EMBL" id="MEVT01000022">
    <property type="protein sequence ID" value="OGC62226.1"/>
    <property type="molecule type" value="Genomic_DNA"/>
</dbReference>
<evidence type="ECO:0000256" key="3">
    <source>
        <dbReference type="ARBA" id="ARBA00023274"/>
    </source>
</evidence>
<protein>
    <submittedName>
        <fullName evidence="4">30S ribosomal protein S17</fullName>
    </submittedName>
</protein>
<dbReference type="CDD" id="cd00364">
    <property type="entry name" value="Ribosomal_uS17"/>
    <property type="match status" value="1"/>
</dbReference>
<keyword evidence="3" id="KW-0687">Ribonucleoprotein</keyword>
<dbReference type="SUPFAM" id="SSF50249">
    <property type="entry name" value="Nucleic acid-binding proteins"/>
    <property type="match status" value="1"/>
</dbReference>
<accession>A0A1F4VYG6</accession>
<dbReference type="InterPro" id="IPR000266">
    <property type="entry name" value="Ribosomal_uS17"/>
</dbReference>
<dbReference type="GO" id="GO:0003735">
    <property type="term" value="F:structural constituent of ribosome"/>
    <property type="evidence" value="ECO:0007669"/>
    <property type="project" value="InterPro"/>
</dbReference>
<evidence type="ECO:0000313" key="5">
    <source>
        <dbReference type="Proteomes" id="UP000176614"/>
    </source>
</evidence>
<reference evidence="4 5" key="1">
    <citation type="journal article" date="2016" name="Nat. Commun.">
        <title>Thousands of microbial genomes shed light on interconnected biogeochemical processes in an aquifer system.</title>
        <authorList>
            <person name="Anantharaman K."/>
            <person name="Brown C.T."/>
            <person name="Hug L.A."/>
            <person name="Sharon I."/>
            <person name="Castelle C.J."/>
            <person name="Probst A.J."/>
            <person name="Thomas B.C."/>
            <person name="Singh A."/>
            <person name="Wilkins M.J."/>
            <person name="Karaoz U."/>
            <person name="Brodie E.L."/>
            <person name="Williams K.H."/>
            <person name="Hubbard S.S."/>
            <person name="Banfield J.F."/>
        </authorList>
    </citation>
    <scope>NUCLEOTIDE SEQUENCE [LARGE SCALE GENOMIC DNA]</scope>
</reference>
<organism evidence="4 5">
    <name type="scientific">candidate division WWE3 bacterium RIFOXYA2_FULL_46_9</name>
    <dbReference type="NCBI Taxonomy" id="1802636"/>
    <lineage>
        <taxon>Bacteria</taxon>
        <taxon>Katanobacteria</taxon>
    </lineage>
</organism>
<dbReference type="PANTHER" id="PTHR10744">
    <property type="entry name" value="40S RIBOSOMAL PROTEIN S11 FAMILY MEMBER"/>
    <property type="match status" value="1"/>
</dbReference>
<dbReference type="AlphaFoldDB" id="A0A1F4VYG6"/>